<evidence type="ECO:0000256" key="1">
    <source>
        <dbReference type="ARBA" id="ARBA00001165"/>
    </source>
</evidence>
<dbReference type="PANTHER" id="PTHR30068:SF4">
    <property type="entry name" value="URONATE ISOMERASE"/>
    <property type="match status" value="1"/>
</dbReference>
<dbReference type="GO" id="GO:0042840">
    <property type="term" value="P:D-glucuronate catabolic process"/>
    <property type="evidence" value="ECO:0007669"/>
    <property type="project" value="TreeGrafter"/>
</dbReference>
<dbReference type="Proteomes" id="UP001139150">
    <property type="component" value="Unassembled WGS sequence"/>
</dbReference>
<dbReference type="SUPFAM" id="SSF51556">
    <property type="entry name" value="Metallo-dependent hydrolases"/>
    <property type="match status" value="1"/>
</dbReference>
<dbReference type="EC" id="5.3.1.12" evidence="4 7"/>
<dbReference type="PANTHER" id="PTHR30068">
    <property type="entry name" value="URONATE ISOMERASE"/>
    <property type="match status" value="1"/>
</dbReference>
<dbReference type="InterPro" id="IPR032466">
    <property type="entry name" value="Metal_Hydrolase"/>
</dbReference>
<protein>
    <recommendedName>
        <fullName evidence="5 7">Uronate isomerase</fullName>
        <ecNumber evidence="4 7">5.3.1.12</ecNumber>
    </recommendedName>
    <alternativeName>
        <fullName evidence="7">Glucuronate isomerase</fullName>
    </alternativeName>
    <alternativeName>
        <fullName evidence="7">Uronic isomerase</fullName>
    </alternativeName>
</protein>
<comment type="pathway">
    <text evidence="2 7">Carbohydrate metabolism; pentose and glucuronate interconversion.</text>
</comment>
<keyword evidence="6 7" id="KW-0413">Isomerase</keyword>
<name>A0A9X1ZZ50_9BACI</name>
<evidence type="ECO:0000256" key="7">
    <source>
        <dbReference type="HAMAP-Rule" id="MF_00675"/>
    </source>
</evidence>
<dbReference type="GO" id="GO:0019698">
    <property type="term" value="P:D-galacturonate catabolic process"/>
    <property type="evidence" value="ECO:0007669"/>
    <property type="project" value="TreeGrafter"/>
</dbReference>
<evidence type="ECO:0000256" key="2">
    <source>
        <dbReference type="ARBA" id="ARBA00004892"/>
    </source>
</evidence>
<accession>A0A9X1ZZ50</accession>
<dbReference type="EMBL" id="JAKRYL010000001">
    <property type="protein sequence ID" value="MCL7745720.1"/>
    <property type="molecule type" value="Genomic_DNA"/>
</dbReference>
<dbReference type="Pfam" id="PF02614">
    <property type="entry name" value="UxaC"/>
    <property type="match status" value="1"/>
</dbReference>
<evidence type="ECO:0000256" key="6">
    <source>
        <dbReference type="ARBA" id="ARBA00023235"/>
    </source>
</evidence>
<comment type="caution">
    <text evidence="8">The sequence shown here is derived from an EMBL/GenBank/DDBJ whole genome shotgun (WGS) entry which is preliminary data.</text>
</comment>
<dbReference type="GO" id="GO:0008880">
    <property type="term" value="F:glucuronate isomerase activity"/>
    <property type="evidence" value="ECO:0007669"/>
    <property type="project" value="UniProtKB-UniRule"/>
</dbReference>
<dbReference type="AlphaFoldDB" id="A0A9X1ZZ50"/>
<proteinExistence type="inferred from homology"/>
<evidence type="ECO:0000256" key="4">
    <source>
        <dbReference type="ARBA" id="ARBA00012546"/>
    </source>
</evidence>
<keyword evidence="9" id="KW-1185">Reference proteome</keyword>
<dbReference type="Gene3D" id="3.20.20.140">
    <property type="entry name" value="Metal-dependent hydrolases"/>
    <property type="match status" value="1"/>
</dbReference>
<comment type="catalytic activity">
    <reaction evidence="7">
        <text>aldehydo-D-galacturonate = keto-D-tagaturonate</text>
        <dbReference type="Rhea" id="RHEA:27702"/>
        <dbReference type="ChEBI" id="CHEBI:12952"/>
        <dbReference type="ChEBI" id="CHEBI:17886"/>
    </reaction>
</comment>
<reference evidence="8" key="1">
    <citation type="submission" date="2022-02" db="EMBL/GenBank/DDBJ databases">
        <title>Halalkalibacter sp. nov. isolated from Lonar Lake, India.</title>
        <authorList>
            <person name="Joshi A."/>
            <person name="Thite S."/>
            <person name="Lodha T."/>
        </authorList>
    </citation>
    <scope>NUCLEOTIDE SEQUENCE</scope>
    <source>
        <strain evidence="8">MEB205</strain>
    </source>
</reference>
<evidence type="ECO:0000313" key="8">
    <source>
        <dbReference type="EMBL" id="MCL7745720.1"/>
    </source>
</evidence>
<organism evidence="8 9">
    <name type="scientific">Halalkalibacter alkaliphilus</name>
    <dbReference type="NCBI Taxonomy" id="2917993"/>
    <lineage>
        <taxon>Bacteria</taxon>
        <taxon>Bacillati</taxon>
        <taxon>Bacillota</taxon>
        <taxon>Bacilli</taxon>
        <taxon>Bacillales</taxon>
        <taxon>Bacillaceae</taxon>
        <taxon>Halalkalibacter</taxon>
    </lineage>
</organism>
<evidence type="ECO:0000313" key="9">
    <source>
        <dbReference type="Proteomes" id="UP001139150"/>
    </source>
</evidence>
<dbReference type="Gene3D" id="1.10.2020.10">
    <property type="entry name" value="uronate isomerase, domain 2, chain A"/>
    <property type="match status" value="1"/>
</dbReference>
<dbReference type="NCBIfam" id="NF002794">
    <property type="entry name" value="PRK02925.1"/>
    <property type="match status" value="1"/>
</dbReference>
<comment type="catalytic activity">
    <reaction evidence="1 7">
        <text>D-glucuronate = D-fructuronate</text>
        <dbReference type="Rhea" id="RHEA:13049"/>
        <dbReference type="ChEBI" id="CHEBI:58720"/>
        <dbReference type="ChEBI" id="CHEBI:59863"/>
        <dbReference type="EC" id="5.3.1.12"/>
    </reaction>
</comment>
<sequence>MNSFMNQDFLLETETAKRLFHDYAKDMPIIDYHCHLSAKEIAENKRFFTITEVWLGDDHYKWRALRANGVSEEYVTGEKSVKDKFLKWAETVPNLIGNPLYHWTHLELQRCFGINEVLTPETAEFIWETCNKELQTGDLTAKEIINQFKVKALCTTDDPVDSLFYHKQLKEDPTFSVKVLPTFRPDGALNIEKNSFSDWVKELELVSNRNIATYQDFKKALEDRVNYFHDVGCRLSDHGLDSSFYRTSHESDIETIFNKALANEIINEEEVVQYKSALMVYLGQLYAKKGWAMQLHIGGLRNANTKMIKKVGPNTGFDSIADFTYAQDLANLLNELEINDCLPKTILYCLNPRDNYMVATLAGNFQSEVPGKIQFGTAWWFNDQRDGMEDQIKTLANVGVLSNFVGMLTDSRSLLSYTRHEYFRRILCNVIGKWVENGEYPADFEQLGKIVKDISYSNIENYLGFDQVEGKELGHVENDISVVWGRQ</sequence>
<evidence type="ECO:0000256" key="5">
    <source>
        <dbReference type="ARBA" id="ARBA00020555"/>
    </source>
</evidence>
<comment type="similarity">
    <text evidence="3 7">Belongs to the metallo-dependent hydrolases superfamily. Uronate isomerase family.</text>
</comment>
<dbReference type="HAMAP" id="MF_00675">
    <property type="entry name" value="UxaC"/>
    <property type="match status" value="1"/>
</dbReference>
<evidence type="ECO:0000256" key="3">
    <source>
        <dbReference type="ARBA" id="ARBA00008397"/>
    </source>
</evidence>
<gene>
    <name evidence="7 8" type="primary">uxaC</name>
    <name evidence="8" type="ORF">MF646_01180</name>
</gene>
<dbReference type="InterPro" id="IPR003766">
    <property type="entry name" value="Uronate_isomerase"/>
</dbReference>